<dbReference type="Proteomes" id="UP000789390">
    <property type="component" value="Unassembled WGS sequence"/>
</dbReference>
<dbReference type="PANTHER" id="PTHR10627:SF69">
    <property type="entry name" value="PROTEIN BICAUDAL C"/>
    <property type="match status" value="1"/>
</dbReference>
<comment type="caution">
    <text evidence="5">The sequence shown here is derived from an EMBL/GenBank/DDBJ whole genome shotgun (WGS) entry which is preliminary data.</text>
</comment>
<dbReference type="PANTHER" id="PTHR10627">
    <property type="entry name" value="SCP160"/>
    <property type="match status" value="1"/>
</dbReference>
<dbReference type="Gene3D" id="3.30.1370.10">
    <property type="entry name" value="K Homology domain, type 1"/>
    <property type="match status" value="1"/>
</dbReference>
<dbReference type="Pfam" id="PF00536">
    <property type="entry name" value="SAM_1"/>
    <property type="match status" value="1"/>
</dbReference>
<dbReference type="SMART" id="SM00322">
    <property type="entry name" value="KH"/>
    <property type="match status" value="1"/>
</dbReference>
<comment type="similarity">
    <text evidence="1">Belongs to the BicC family.</text>
</comment>
<evidence type="ECO:0000313" key="5">
    <source>
        <dbReference type="EMBL" id="CAH0101390.1"/>
    </source>
</evidence>
<dbReference type="InterPro" id="IPR004088">
    <property type="entry name" value="KH_dom_type_1"/>
</dbReference>
<dbReference type="InterPro" id="IPR036612">
    <property type="entry name" value="KH_dom_type_1_sf"/>
</dbReference>
<evidence type="ECO:0000256" key="1">
    <source>
        <dbReference type="ARBA" id="ARBA00007662"/>
    </source>
</evidence>
<dbReference type="GO" id="GO:0010468">
    <property type="term" value="P:regulation of gene expression"/>
    <property type="evidence" value="ECO:0007669"/>
    <property type="project" value="UniProtKB-ARBA"/>
</dbReference>
<name>A0A8J2RFU7_9CRUS</name>
<sequence>MQSLQHTGCASSILAPPATLSMEVSFTFHSHLIGRSGQNVNRVMDETGTRIHFPDRNRIVGEYKCNNVIIRGAMANIELARTRIRMDIPVEIIIDCSTERISSIGQSSLTNFFSKTYGVLLRFYPKIDGINCQVNVRGQQNRIQQLKEAVIFFGRMTQTRLESMGMKIDTSFDHVWLIHDKIDKIASETGTGIRIPDVSNLKELPKKYCIWIRGPSVDAVYVASTLIHGLLPMQLMVQIPSDQMNHGLMTEAQEMDVLFHVERFALESLLTIRLTSYESNGLHLFEMLRRCLGLPLNQAVVPNQPSLWSKLDDLITGNSFLPSSKKLYDELSFPKMQSISLPLQSNGITIEIPIESPADCSVSSVNVYSPCASNESCIPASLTAARFDPNSSRHLADFLETVGLSHYSHLFFQNEIDMAMFTTLKEEDLMSIGITSFGARKIMLNSIKELRM</sequence>
<dbReference type="PROSITE" id="PS50105">
    <property type="entry name" value="SAM_DOMAIN"/>
    <property type="match status" value="1"/>
</dbReference>
<dbReference type="GO" id="GO:0005737">
    <property type="term" value="C:cytoplasm"/>
    <property type="evidence" value="ECO:0007669"/>
    <property type="project" value="TreeGrafter"/>
</dbReference>
<gene>
    <name evidence="5" type="ORF">DGAL_LOCUS3721</name>
</gene>
<dbReference type="SUPFAM" id="SSF47769">
    <property type="entry name" value="SAM/Pointed domain"/>
    <property type="match status" value="1"/>
</dbReference>
<dbReference type="Pfam" id="PF00013">
    <property type="entry name" value="KH_1"/>
    <property type="match status" value="1"/>
</dbReference>
<evidence type="ECO:0000256" key="3">
    <source>
        <dbReference type="PROSITE-ProRule" id="PRU00117"/>
    </source>
</evidence>
<organism evidence="5 6">
    <name type="scientific">Daphnia galeata</name>
    <dbReference type="NCBI Taxonomy" id="27404"/>
    <lineage>
        <taxon>Eukaryota</taxon>
        <taxon>Metazoa</taxon>
        <taxon>Ecdysozoa</taxon>
        <taxon>Arthropoda</taxon>
        <taxon>Crustacea</taxon>
        <taxon>Branchiopoda</taxon>
        <taxon>Diplostraca</taxon>
        <taxon>Cladocera</taxon>
        <taxon>Anomopoda</taxon>
        <taxon>Daphniidae</taxon>
        <taxon>Daphnia</taxon>
    </lineage>
</organism>
<keyword evidence="2" id="KW-0677">Repeat</keyword>
<evidence type="ECO:0000256" key="2">
    <source>
        <dbReference type="ARBA" id="ARBA00022737"/>
    </source>
</evidence>
<dbReference type="InterPro" id="IPR001660">
    <property type="entry name" value="SAM"/>
</dbReference>
<reference evidence="5" key="1">
    <citation type="submission" date="2021-11" db="EMBL/GenBank/DDBJ databases">
        <authorList>
            <person name="Schell T."/>
        </authorList>
    </citation>
    <scope>NUCLEOTIDE SEQUENCE</scope>
    <source>
        <strain evidence="5">M5</strain>
    </source>
</reference>
<dbReference type="InterPro" id="IPR004087">
    <property type="entry name" value="KH_dom"/>
</dbReference>
<dbReference type="GO" id="GO:0003723">
    <property type="term" value="F:RNA binding"/>
    <property type="evidence" value="ECO:0007669"/>
    <property type="project" value="UniProtKB-UniRule"/>
</dbReference>
<dbReference type="OrthoDB" id="271862at2759"/>
<keyword evidence="3" id="KW-0694">RNA-binding</keyword>
<evidence type="ECO:0000313" key="6">
    <source>
        <dbReference type="Proteomes" id="UP000789390"/>
    </source>
</evidence>
<accession>A0A8J2RFU7</accession>
<keyword evidence="6" id="KW-1185">Reference proteome</keyword>
<feature type="domain" description="SAM" evidence="4">
    <location>
        <begin position="390"/>
        <end position="452"/>
    </location>
</feature>
<dbReference type="Gene3D" id="3.30.310.270">
    <property type="match status" value="1"/>
</dbReference>
<dbReference type="AlphaFoldDB" id="A0A8J2RFU7"/>
<dbReference type="Gene3D" id="1.10.150.50">
    <property type="entry name" value="Transcription Factor, Ets-1"/>
    <property type="match status" value="1"/>
</dbReference>
<protein>
    <recommendedName>
        <fullName evidence="4">SAM domain-containing protein</fullName>
    </recommendedName>
</protein>
<dbReference type="PROSITE" id="PS50084">
    <property type="entry name" value="KH_TYPE_1"/>
    <property type="match status" value="1"/>
</dbReference>
<dbReference type="SUPFAM" id="SSF54791">
    <property type="entry name" value="Eukaryotic type KH-domain (KH-domain type I)"/>
    <property type="match status" value="1"/>
</dbReference>
<evidence type="ECO:0000259" key="4">
    <source>
        <dbReference type="PROSITE" id="PS50105"/>
    </source>
</evidence>
<dbReference type="InterPro" id="IPR013761">
    <property type="entry name" value="SAM/pointed_sf"/>
</dbReference>
<dbReference type="EMBL" id="CAKKLH010000057">
    <property type="protein sequence ID" value="CAH0101390.1"/>
    <property type="molecule type" value="Genomic_DNA"/>
</dbReference>
<proteinExistence type="inferred from homology"/>
<dbReference type="SMART" id="SM00454">
    <property type="entry name" value="SAM"/>
    <property type="match status" value="1"/>
</dbReference>